<organism evidence="2">
    <name type="scientific">Anguilla anguilla</name>
    <name type="common">European freshwater eel</name>
    <name type="synonym">Muraena anguilla</name>
    <dbReference type="NCBI Taxonomy" id="7936"/>
    <lineage>
        <taxon>Eukaryota</taxon>
        <taxon>Metazoa</taxon>
        <taxon>Chordata</taxon>
        <taxon>Craniata</taxon>
        <taxon>Vertebrata</taxon>
        <taxon>Euteleostomi</taxon>
        <taxon>Actinopterygii</taxon>
        <taxon>Neopterygii</taxon>
        <taxon>Teleostei</taxon>
        <taxon>Anguilliformes</taxon>
        <taxon>Anguillidae</taxon>
        <taxon>Anguilla</taxon>
    </lineage>
</organism>
<proteinExistence type="predicted"/>
<sequence>MKPCGMFMQEPSREASVSSGVF</sequence>
<name>A0A0E9W473_ANGAN</name>
<evidence type="ECO:0000256" key="1">
    <source>
        <dbReference type="SAM" id="MobiDB-lite"/>
    </source>
</evidence>
<protein>
    <submittedName>
        <fullName evidence="2">Uncharacterized protein</fullName>
    </submittedName>
</protein>
<reference evidence="2" key="2">
    <citation type="journal article" date="2015" name="Fish Shellfish Immunol.">
        <title>Early steps in the European eel (Anguilla anguilla)-Vibrio vulnificus interaction in the gills: Role of the RtxA13 toxin.</title>
        <authorList>
            <person name="Callol A."/>
            <person name="Pajuelo D."/>
            <person name="Ebbesson L."/>
            <person name="Teles M."/>
            <person name="MacKenzie S."/>
            <person name="Amaro C."/>
        </authorList>
    </citation>
    <scope>NUCLEOTIDE SEQUENCE</scope>
</reference>
<evidence type="ECO:0000313" key="2">
    <source>
        <dbReference type="EMBL" id="JAH84365.1"/>
    </source>
</evidence>
<accession>A0A0E9W473</accession>
<feature type="region of interest" description="Disordered" evidence="1">
    <location>
        <begin position="1"/>
        <end position="22"/>
    </location>
</feature>
<reference evidence="2" key="1">
    <citation type="submission" date="2014-11" db="EMBL/GenBank/DDBJ databases">
        <authorList>
            <person name="Amaro Gonzalez C."/>
        </authorList>
    </citation>
    <scope>NUCLEOTIDE SEQUENCE</scope>
</reference>
<dbReference type="AlphaFoldDB" id="A0A0E9W473"/>
<dbReference type="EMBL" id="GBXM01024212">
    <property type="protein sequence ID" value="JAH84365.1"/>
    <property type="molecule type" value="Transcribed_RNA"/>
</dbReference>